<feature type="region of interest" description="Disordered" evidence="1">
    <location>
        <begin position="73"/>
        <end position="95"/>
    </location>
</feature>
<dbReference type="Pfam" id="PF14504">
    <property type="entry name" value="CAP_assoc_N"/>
    <property type="match status" value="1"/>
</dbReference>
<comment type="caution">
    <text evidence="4">The sequence shown here is derived from an EMBL/GenBank/DDBJ whole genome shotgun (WGS) entry which is preliminary data.</text>
</comment>
<dbReference type="InterPro" id="IPR029410">
    <property type="entry name" value="CAP_assoc"/>
</dbReference>
<organism evidence="4 5">
    <name type="scientific">Rossellomorea marisflavi</name>
    <dbReference type="NCBI Taxonomy" id="189381"/>
    <lineage>
        <taxon>Bacteria</taxon>
        <taxon>Bacillati</taxon>
        <taxon>Bacillota</taxon>
        <taxon>Bacilli</taxon>
        <taxon>Bacillales</taxon>
        <taxon>Bacillaceae</taxon>
        <taxon>Rossellomorea</taxon>
    </lineage>
</organism>
<evidence type="ECO:0000313" key="5">
    <source>
        <dbReference type="Proteomes" id="UP000076510"/>
    </source>
</evidence>
<dbReference type="CDD" id="cd05379">
    <property type="entry name" value="CAP_bacterial"/>
    <property type="match status" value="1"/>
</dbReference>
<dbReference type="EMBL" id="LQQY01000034">
    <property type="protein sequence ID" value="KZE45371.1"/>
    <property type="molecule type" value="Genomic_DNA"/>
</dbReference>
<dbReference type="SUPFAM" id="SSF55797">
    <property type="entry name" value="PR-1-like"/>
    <property type="match status" value="1"/>
</dbReference>
<keyword evidence="4" id="KW-0378">Hydrolase</keyword>
<gene>
    <name evidence="4" type="ORF">AV649_04030</name>
</gene>
<dbReference type="Gene3D" id="3.40.33.10">
    <property type="entry name" value="CAP"/>
    <property type="match status" value="1"/>
</dbReference>
<reference evidence="5" key="1">
    <citation type="submission" date="2016-01" db="EMBL/GenBank/DDBJ databases">
        <title>Whole genome sequencing of Bhargavaea cecembensis T14.</title>
        <authorList>
            <person name="Hong K.W."/>
        </authorList>
    </citation>
    <scope>NUCLEOTIDE SEQUENCE [LARGE SCALE GENOMIC DNA]</scope>
    <source>
        <strain evidence="5">M19</strain>
    </source>
</reference>
<evidence type="ECO:0000259" key="2">
    <source>
        <dbReference type="Pfam" id="PF00188"/>
    </source>
</evidence>
<protein>
    <submittedName>
        <fullName evidence="4">Serine protease</fullName>
    </submittedName>
</protein>
<proteinExistence type="predicted"/>
<dbReference type="InterPro" id="IPR035940">
    <property type="entry name" value="CAP_sf"/>
</dbReference>
<dbReference type="InterPro" id="IPR014044">
    <property type="entry name" value="CAP_dom"/>
</dbReference>
<dbReference type="Proteomes" id="UP000076510">
    <property type="component" value="Unassembled WGS sequence"/>
</dbReference>
<dbReference type="Pfam" id="PF00188">
    <property type="entry name" value="CAP"/>
    <property type="match status" value="1"/>
</dbReference>
<keyword evidence="4" id="KW-0645">Protease</keyword>
<feature type="domain" description="CAP-associated" evidence="3">
    <location>
        <begin position="105"/>
        <end position="242"/>
    </location>
</feature>
<dbReference type="PANTHER" id="PTHR31157">
    <property type="entry name" value="SCP DOMAIN-CONTAINING PROTEIN"/>
    <property type="match status" value="1"/>
</dbReference>
<dbReference type="GO" id="GO:0006508">
    <property type="term" value="P:proteolysis"/>
    <property type="evidence" value="ECO:0007669"/>
    <property type="project" value="UniProtKB-KW"/>
</dbReference>
<evidence type="ECO:0000256" key="1">
    <source>
        <dbReference type="SAM" id="MobiDB-lite"/>
    </source>
</evidence>
<dbReference type="PATRIC" id="fig|189381.10.peg.3673"/>
<dbReference type="PANTHER" id="PTHR31157:SF1">
    <property type="entry name" value="SCP DOMAIN-CONTAINING PROTEIN"/>
    <property type="match status" value="1"/>
</dbReference>
<evidence type="ECO:0000259" key="3">
    <source>
        <dbReference type="Pfam" id="PF14504"/>
    </source>
</evidence>
<accession>A0A0J5SJF9</accession>
<dbReference type="AlphaFoldDB" id="A0A0J5SJF9"/>
<sequence length="378" mass="43033">MELYIVKKLLLLIVLIAAAYITKPLWIEQVEASSLGSIMDKFQEFKERDDVQGAIDGLDQGMQSLLSKLDDFKGGKEQEPEAQQAEKPALTTPSSETFSVHNIELGADKKEVEEQAGDPQRHSMNEYGVEWFAYHDHYQNFFLASYDDNGKVNGLYTNQDLISSTTGIKIGASKEDVRNEMGKPLEHIRKGMTLFQLQTDGEHDVFEVDDSYVTIFYDKHENNTVTAIQVIDSGLENEKKDYYTEASASMKEGFEYQLFDLTNAIRVRMGESVLTWDDHVRETARKHSDDMAENNYFSHTNLEGESPFDRMADDQVAFRTAGENLAYGQLSSIFAHEGLMNSMGHRENILQSHYEFLGVGVSFNEKAQPYYTENFYSE</sequence>
<feature type="domain" description="SCP" evidence="2">
    <location>
        <begin position="259"/>
        <end position="372"/>
    </location>
</feature>
<dbReference type="GO" id="GO:0008233">
    <property type="term" value="F:peptidase activity"/>
    <property type="evidence" value="ECO:0007669"/>
    <property type="project" value="UniProtKB-KW"/>
</dbReference>
<name>A0A0J5SJF9_9BACI</name>
<evidence type="ECO:0000313" key="4">
    <source>
        <dbReference type="EMBL" id="KZE45371.1"/>
    </source>
</evidence>